<sequence length="59" mass="6943">LYLFFEMAKKKSCQNVHNPHVLSPAERELYGWIDPEVFTQSSVLASEHLPELRREMRLA</sequence>
<feature type="non-terminal residue" evidence="1">
    <location>
        <position position="1"/>
    </location>
</feature>
<dbReference type="Proteomes" id="UP001341840">
    <property type="component" value="Unassembled WGS sequence"/>
</dbReference>
<gene>
    <name evidence="1" type="ORF">PIB30_091598</name>
</gene>
<dbReference type="EMBL" id="JASCZI010213287">
    <property type="protein sequence ID" value="MED6201097.1"/>
    <property type="molecule type" value="Genomic_DNA"/>
</dbReference>
<evidence type="ECO:0000313" key="2">
    <source>
        <dbReference type="Proteomes" id="UP001341840"/>
    </source>
</evidence>
<comment type="caution">
    <text evidence="1">The sequence shown here is derived from an EMBL/GenBank/DDBJ whole genome shotgun (WGS) entry which is preliminary data.</text>
</comment>
<evidence type="ECO:0000313" key="1">
    <source>
        <dbReference type="EMBL" id="MED6201097.1"/>
    </source>
</evidence>
<reference evidence="1 2" key="1">
    <citation type="journal article" date="2023" name="Plants (Basel)">
        <title>Bridging the Gap: Combining Genomics and Transcriptomics Approaches to Understand Stylosanthes scabra, an Orphan Legume from the Brazilian Caatinga.</title>
        <authorList>
            <person name="Ferreira-Neto J.R.C."/>
            <person name="da Silva M.D."/>
            <person name="Binneck E."/>
            <person name="de Melo N.F."/>
            <person name="da Silva R.H."/>
            <person name="de Melo A.L.T.M."/>
            <person name="Pandolfi V."/>
            <person name="Bustamante F.O."/>
            <person name="Brasileiro-Vidal A.C."/>
            <person name="Benko-Iseppon A.M."/>
        </authorList>
    </citation>
    <scope>NUCLEOTIDE SEQUENCE [LARGE SCALE GENOMIC DNA]</scope>
    <source>
        <tissue evidence="1">Leaves</tissue>
    </source>
</reference>
<name>A0ABU6XTQ3_9FABA</name>
<protein>
    <submittedName>
        <fullName evidence="1">Uncharacterized protein</fullName>
    </submittedName>
</protein>
<accession>A0ABU6XTQ3</accession>
<proteinExistence type="predicted"/>
<keyword evidence="2" id="KW-1185">Reference proteome</keyword>
<organism evidence="1 2">
    <name type="scientific">Stylosanthes scabra</name>
    <dbReference type="NCBI Taxonomy" id="79078"/>
    <lineage>
        <taxon>Eukaryota</taxon>
        <taxon>Viridiplantae</taxon>
        <taxon>Streptophyta</taxon>
        <taxon>Embryophyta</taxon>
        <taxon>Tracheophyta</taxon>
        <taxon>Spermatophyta</taxon>
        <taxon>Magnoliopsida</taxon>
        <taxon>eudicotyledons</taxon>
        <taxon>Gunneridae</taxon>
        <taxon>Pentapetalae</taxon>
        <taxon>rosids</taxon>
        <taxon>fabids</taxon>
        <taxon>Fabales</taxon>
        <taxon>Fabaceae</taxon>
        <taxon>Papilionoideae</taxon>
        <taxon>50 kb inversion clade</taxon>
        <taxon>dalbergioids sensu lato</taxon>
        <taxon>Dalbergieae</taxon>
        <taxon>Pterocarpus clade</taxon>
        <taxon>Stylosanthes</taxon>
    </lineage>
</organism>